<protein>
    <submittedName>
        <fullName evidence="2">Uncharacterized protein</fullName>
    </submittedName>
</protein>
<gene>
    <name evidence="2" type="ORF">OM960_24915</name>
</gene>
<reference evidence="2 3" key="1">
    <citation type="submission" date="2022-10" db="EMBL/GenBank/DDBJ databases">
        <title>Defluviimonas sp. CAU 1641 isolated from mud.</title>
        <authorList>
            <person name="Kim W."/>
        </authorList>
    </citation>
    <scope>NUCLEOTIDE SEQUENCE [LARGE SCALE GENOMIC DNA]</scope>
    <source>
        <strain evidence="2 3">CAU 1641</strain>
    </source>
</reference>
<name>A0ABT3JAN6_9RHOB</name>
<comment type="caution">
    <text evidence="2">The sequence shown here is derived from an EMBL/GenBank/DDBJ whole genome shotgun (WGS) entry which is preliminary data.</text>
</comment>
<keyword evidence="3" id="KW-1185">Reference proteome</keyword>
<proteinExistence type="predicted"/>
<accession>A0ABT3JAN6</accession>
<evidence type="ECO:0000313" key="2">
    <source>
        <dbReference type="EMBL" id="MCW3784756.1"/>
    </source>
</evidence>
<evidence type="ECO:0000256" key="1">
    <source>
        <dbReference type="SAM" id="Coils"/>
    </source>
</evidence>
<feature type="coiled-coil region" evidence="1">
    <location>
        <begin position="10"/>
        <end position="51"/>
    </location>
</feature>
<keyword evidence="1" id="KW-0175">Coiled coil</keyword>
<dbReference type="EMBL" id="JAPDOG010000066">
    <property type="protein sequence ID" value="MCW3784756.1"/>
    <property type="molecule type" value="Genomic_DNA"/>
</dbReference>
<dbReference type="Proteomes" id="UP001207582">
    <property type="component" value="Unassembled WGS sequence"/>
</dbReference>
<sequence>MSHDPLTPMERSLLEQVNRMNQETADMKRQIAELQGANLRLNQRVDSLEKALQRVLPLWGQAFLPSNST</sequence>
<organism evidence="2 3">
    <name type="scientific">Defluviimonas salinarum</name>
    <dbReference type="NCBI Taxonomy" id="2992147"/>
    <lineage>
        <taxon>Bacteria</taxon>
        <taxon>Pseudomonadati</taxon>
        <taxon>Pseudomonadota</taxon>
        <taxon>Alphaproteobacteria</taxon>
        <taxon>Rhodobacterales</taxon>
        <taxon>Paracoccaceae</taxon>
        <taxon>Albidovulum</taxon>
    </lineage>
</organism>
<dbReference type="RefSeq" id="WP_264773888.1">
    <property type="nucleotide sequence ID" value="NZ_JAPDOG010000066.1"/>
</dbReference>
<evidence type="ECO:0000313" key="3">
    <source>
        <dbReference type="Proteomes" id="UP001207582"/>
    </source>
</evidence>